<dbReference type="HOGENOM" id="CLU_164942_0_0_1"/>
<dbReference type="AlphaFoldDB" id="R0K9Y4"/>
<keyword evidence="1" id="KW-0732">Signal</keyword>
<evidence type="ECO:0000313" key="3">
    <source>
        <dbReference type="Proteomes" id="UP000016935"/>
    </source>
</evidence>
<dbReference type="GeneID" id="19395065"/>
<dbReference type="Proteomes" id="UP000016935">
    <property type="component" value="Unassembled WGS sequence"/>
</dbReference>
<organism evidence="2 3">
    <name type="scientific">Exserohilum turcicum (strain 28A)</name>
    <name type="common">Northern leaf blight fungus</name>
    <name type="synonym">Setosphaeria turcica</name>
    <dbReference type="NCBI Taxonomy" id="671987"/>
    <lineage>
        <taxon>Eukaryota</taxon>
        <taxon>Fungi</taxon>
        <taxon>Dikarya</taxon>
        <taxon>Ascomycota</taxon>
        <taxon>Pezizomycotina</taxon>
        <taxon>Dothideomycetes</taxon>
        <taxon>Pleosporomycetidae</taxon>
        <taxon>Pleosporales</taxon>
        <taxon>Pleosporineae</taxon>
        <taxon>Pleosporaceae</taxon>
        <taxon>Exserohilum</taxon>
    </lineage>
</organism>
<protein>
    <recommendedName>
        <fullName evidence="4">AA1-like domain-containing protein</fullName>
    </recommendedName>
</protein>
<reference evidence="2 3" key="2">
    <citation type="journal article" date="2013" name="PLoS Genet.">
        <title>Comparative genome structure, secondary metabolite, and effector coding capacity across Cochliobolus pathogens.</title>
        <authorList>
            <person name="Condon B.J."/>
            <person name="Leng Y."/>
            <person name="Wu D."/>
            <person name="Bushley K.E."/>
            <person name="Ohm R.A."/>
            <person name="Otillar R."/>
            <person name="Martin J."/>
            <person name="Schackwitz W."/>
            <person name="Grimwood J."/>
            <person name="MohdZainudin N."/>
            <person name="Xue C."/>
            <person name="Wang R."/>
            <person name="Manning V.A."/>
            <person name="Dhillon B."/>
            <person name="Tu Z.J."/>
            <person name="Steffenson B.J."/>
            <person name="Salamov A."/>
            <person name="Sun H."/>
            <person name="Lowry S."/>
            <person name="LaButti K."/>
            <person name="Han J."/>
            <person name="Copeland A."/>
            <person name="Lindquist E."/>
            <person name="Barry K."/>
            <person name="Schmutz J."/>
            <person name="Baker S.E."/>
            <person name="Ciuffetti L.M."/>
            <person name="Grigoriev I.V."/>
            <person name="Zhong S."/>
            <person name="Turgeon B.G."/>
        </authorList>
    </citation>
    <scope>NUCLEOTIDE SEQUENCE [LARGE SCALE GENOMIC DNA]</scope>
    <source>
        <strain evidence="3">28A</strain>
    </source>
</reference>
<feature type="signal peptide" evidence="1">
    <location>
        <begin position="1"/>
        <end position="17"/>
    </location>
</feature>
<dbReference type="eggNOG" id="ENOG502T125">
    <property type="taxonomic scope" value="Eukaryota"/>
</dbReference>
<feature type="chain" id="PRO_5004343903" description="AA1-like domain-containing protein" evidence="1">
    <location>
        <begin position="18"/>
        <end position="122"/>
    </location>
</feature>
<name>R0K9Y4_EXST2</name>
<evidence type="ECO:0000256" key="1">
    <source>
        <dbReference type="SAM" id="SignalP"/>
    </source>
</evidence>
<proteinExistence type="predicted"/>
<accession>R0K9Y4</accession>
<reference evidence="2 3" key="1">
    <citation type="journal article" date="2012" name="PLoS Pathog.">
        <title>Diverse lifestyles and strategies of plant pathogenesis encoded in the genomes of eighteen Dothideomycetes fungi.</title>
        <authorList>
            <person name="Ohm R.A."/>
            <person name="Feau N."/>
            <person name="Henrissat B."/>
            <person name="Schoch C.L."/>
            <person name="Horwitz B.A."/>
            <person name="Barry K.W."/>
            <person name="Condon B.J."/>
            <person name="Copeland A.C."/>
            <person name="Dhillon B."/>
            <person name="Glaser F."/>
            <person name="Hesse C.N."/>
            <person name="Kosti I."/>
            <person name="LaButti K."/>
            <person name="Lindquist E.A."/>
            <person name="Lucas S."/>
            <person name="Salamov A.A."/>
            <person name="Bradshaw R.E."/>
            <person name="Ciuffetti L."/>
            <person name="Hamelin R.C."/>
            <person name="Kema G.H.J."/>
            <person name="Lawrence C."/>
            <person name="Scott J.A."/>
            <person name="Spatafora J.W."/>
            <person name="Turgeon B.G."/>
            <person name="de Wit P.J.G.M."/>
            <person name="Zhong S."/>
            <person name="Goodwin S.B."/>
            <person name="Grigoriev I.V."/>
        </authorList>
    </citation>
    <scope>NUCLEOTIDE SEQUENCE [LARGE SCALE GENOMIC DNA]</scope>
    <source>
        <strain evidence="3">28A</strain>
    </source>
</reference>
<sequence length="122" mass="12880">MKFTVAAATLFAGLAAARNATISGFNYNSVNGYPIISFNVDATDNSAGINCVAENFVPGQSFPCSDPSWIVTPLESQGHFLLLTQTLNSHVYEGNFTIAMNGPNSAVLDQIGDATAEMVESK</sequence>
<evidence type="ECO:0000313" key="2">
    <source>
        <dbReference type="EMBL" id="EOA89793.1"/>
    </source>
</evidence>
<gene>
    <name evidence="2" type="ORF">SETTUDRAFT_104851</name>
</gene>
<keyword evidence="3" id="KW-1185">Reference proteome</keyword>
<dbReference type="EMBL" id="KB908504">
    <property type="protein sequence ID" value="EOA89793.1"/>
    <property type="molecule type" value="Genomic_DNA"/>
</dbReference>
<dbReference type="RefSeq" id="XP_008022720.1">
    <property type="nucleotide sequence ID" value="XM_008024529.1"/>
</dbReference>
<evidence type="ECO:0008006" key="4">
    <source>
        <dbReference type="Google" id="ProtNLM"/>
    </source>
</evidence>